<dbReference type="EMBL" id="JAENJH010000087">
    <property type="protein sequence ID" value="MBK1789524.1"/>
    <property type="molecule type" value="Genomic_DNA"/>
</dbReference>
<dbReference type="Proteomes" id="UP000635245">
    <property type="component" value="Unassembled WGS sequence"/>
</dbReference>
<dbReference type="RefSeq" id="WP_200326459.1">
    <property type="nucleotide sequence ID" value="NZ_JAENJH010000087.1"/>
</dbReference>
<accession>A0A934R279</accession>
<feature type="non-terminal residue" evidence="1">
    <location>
        <position position="1"/>
    </location>
</feature>
<name>A0A934R279_9PSEU</name>
<comment type="caution">
    <text evidence="1">The sequence shown here is derived from an EMBL/GenBank/DDBJ whole genome shotgun (WGS) entry which is preliminary data.</text>
</comment>
<evidence type="ECO:0000313" key="1">
    <source>
        <dbReference type="EMBL" id="MBK1789524.1"/>
    </source>
</evidence>
<reference evidence="1" key="1">
    <citation type="submission" date="2020-12" db="EMBL/GenBank/DDBJ databases">
        <title>Prauserella sp. ASG 168, a novel actinomycete isolated from cave rock.</title>
        <authorList>
            <person name="Suriyachadkun C."/>
        </authorList>
    </citation>
    <scope>NUCLEOTIDE SEQUENCE</scope>
    <source>
        <strain evidence="1">ASG 168</strain>
    </source>
</reference>
<protein>
    <submittedName>
        <fullName evidence="1">Uncharacterized protein</fullName>
    </submittedName>
</protein>
<proteinExistence type="predicted"/>
<organism evidence="1 2">
    <name type="scientific">Prauserella cavernicola</name>
    <dbReference type="NCBI Taxonomy" id="2800127"/>
    <lineage>
        <taxon>Bacteria</taxon>
        <taxon>Bacillati</taxon>
        <taxon>Actinomycetota</taxon>
        <taxon>Actinomycetes</taxon>
        <taxon>Pseudonocardiales</taxon>
        <taxon>Pseudonocardiaceae</taxon>
        <taxon>Prauserella</taxon>
    </lineage>
</organism>
<feature type="non-terminal residue" evidence="1">
    <location>
        <position position="93"/>
    </location>
</feature>
<dbReference type="AlphaFoldDB" id="A0A934R279"/>
<gene>
    <name evidence="1" type="ORF">JHE00_34830</name>
</gene>
<evidence type="ECO:0000313" key="2">
    <source>
        <dbReference type="Proteomes" id="UP000635245"/>
    </source>
</evidence>
<keyword evidence="2" id="KW-1185">Reference proteome</keyword>
<sequence>RETFSDLFLERFAQPWTEWSEARGWQTRTQAHGSPAHLLDVYGAADIPETEFLGGQILPSPGLREGAGPAEPPVSLVWRCASSPAHVLGKRLV</sequence>